<reference evidence="1" key="1">
    <citation type="submission" date="2014-08" db="EMBL/GenBank/DDBJ databases">
        <authorList>
            <person name="Wibberg D."/>
        </authorList>
    </citation>
    <scope>NUCLEOTIDE SEQUENCE</scope>
</reference>
<dbReference type="KEGG" id="mfi:DSM1535_1890"/>
<dbReference type="PATRIC" id="fig|2162.9.peg.1944"/>
<gene>
    <name evidence="1" type="ORF">DSM1535_1890</name>
</gene>
<evidence type="ECO:0000313" key="1">
    <source>
        <dbReference type="EMBL" id="CEA14214.1"/>
    </source>
</evidence>
<sequence>MEFEDSNQPILKEIHEEEARIHFKEEQPDNSREIKDRKMELLYGQNVDFSNIVIISPKYYRHRTRYIQENSNFFRYVQTINTPNFRFWPFNSIEEFDVGISSPNHIFDSIETNFDKIYSNFDDLRLRQICYNDVKDQIDELWDIRPLDDNYNELLVLIIQFIKNNFPENLDKEQVNSIKDSLNKLRTKEINERDIEKIFDDLIDSGMIFFPSIEGLSELYED</sequence>
<dbReference type="RefSeq" id="WP_048073287.1">
    <property type="nucleotide sequence ID" value="NZ_JARVXG010000058.1"/>
</dbReference>
<protein>
    <submittedName>
        <fullName evidence="1">Uncharacterized protein</fullName>
    </submittedName>
</protein>
<dbReference type="EMBL" id="LN515531">
    <property type="protein sequence ID" value="CEA14214.1"/>
    <property type="molecule type" value="Genomic_DNA"/>
</dbReference>
<organism evidence="1">
    <name type="scientific">Methanobacterium formicicum</name>
    <dbReference type="NCBI Taxonomy" id="2162"/>
    <lineage>
        <taxon>Archaea</taxon>
        <taxon>Methanobacteriati</taxon>
        <taxon>Methanobacteriota</taxon>
        <taxon>Methanomada group</taxon>
        <taxon>Methanobacteria</taxon>
        <taxon>Methanobacteriales</taxon>
        <taxon>Methanobacteriaceae</taxon>
        <taxon>Methanobacterium</taxon>
    </lineage>
</organism>
<proteinExistence type="predicted"/>
<name>A0A090I4M5_METFO</name>
<dbReference type="AlphaFoldDB" id="A0A090I4M5"/>
<accession>A0A090I4M5</accession>